<dbReference type="AlphaFoldDB" id="S8AKX2"/>
<keyword evidence="3" id="KW-1185">Reference proteome</keyword>
<dbReference type="OrthoDB" id="5394791at2759"/>
<dbReference type="EMBL" id="AQGS01000071">
    <property type="protein sequence ID" value="EPS43595.1"/>
    <property type="molecule type" value="Genomic_DNA"/>
</dbReference>
<sequence>MQLTKLVYVLPLFTAVLAVAVPEAEPGTRVTSNKLSALDKRGGEVEKRQCNPNGCKCANGAAGVYCGWCAGVLNPGTGGSWSDVFQCNGSGGCCRYGPRDSCASWQSFSPCG</sequence>
<reference evidence="3" key="2">
    <citation type="submission" date="2013-04" db="EMBL/GenBank/DDBJ databases">
        <title>Genomic mechanisms accounting for the adaptation to parasitism in nematode-trapping fungi.</title>
        <authorList>
            <person name="Ahren D.G."/>
        </authorList>
    </citation>
    <scope>NUCLEOTIDE SEQUENCE [LARGE SCALE GENOMIC DNA]</scope>
    <source>
        <strain evidence="3">CBS 200.50</strain>
    </source>
</reference>
<gene>
    <name evidence="2" type="ORF">H072_2379</name>
</gene>
<evidence type="ECO:0000313" key="2">
    <source>
        <dbReference type="EMBL" id="EPS43595.1"/>
    </source>
</evidence>
<dbReference type="OMA" id="KRACSYN"/>
<feature type="chain" id="PRO_5004560706" evidence="1">
    <location>
        <begin position="19"/>
        <end position="112"/>
    </location>
</feature>
<keyword evidence="1" id="KW-0732">Signal</keyword>
<proteinExistence type="predicted"/>
<dbReference type="Proteomes" id="UP000015100">
    <property type="component" value="Unassembled WGS sequence"/>
</dbReference>
<name>S8AKX2_DACHA</name>
<accession>S8AKX2</accession>
<protein>
    <submittedName>
        <fullName evidence="2">Uncharacterized protein</fullName>
    </submittedName>
</protein>
<evidence type="ECO:0000313" key="3">
    <source>
        <dbReference type="Proteomes" id="UP000015100"/>
    </source>
</evidence>
<evidence type="ECO:0000256" key="1">
    <source>
        <dbReference type="SAM" id="SignalP"/>
    </source>
</evidence>
<dbReference type="HOGENOM" id="CLU_156724_0_0_1"/>
<reference evidence="2 3" key="1">
    <citation type="journal article" date="2013" name="PLoS Genet.">
        <title>Genomic mechanisms accounting for the adaptation to parasitism in nematode-trapping fungi.</title>
        <authorList>
            <person name="Meerupati T."/>
            <person name="Andersson K.M."/>
            <person name="Friman E."/>
            <person name="Kumar D."/>
            <person name="Tunlid A."/>
            <person name="Ahren D."/>
        </authorList>
    </citation>
    <scope>NUCLEOTIDE SEQUENCE [LARGE SCALE GENOMIC DNA]</scope>
    <source>
        <strain evidence="2 3">CBS 200.50</strain>
    </source>
</reference>
<feature type="signal peptide" evidence="1">
    <location>
        <begin position="1"/>
        <end position="18"/>
    </location>
</feature>
<comment type="caution">
    <text evidence="2">The sequence shown here is derived from an EMBL/GenBank/DDBJ whole genome shotgun (WGS) entry which is preliminary data.</text>
</comment>
<organism evidence="2 3">
    <name type="scientific">Dactylellina haptotyla (strain CBS 200.50)</name>
    <name type="common">Nematode-trapping fungus</name>
    <name type="synonym">Monacrosporium haptotylum</name>
    <dbReference type="NCBI Taxonomy" id="1284197"/>
    <lineage>
        <taxon>Eukaryota</taxon>
        <taxon>Fungi</taxon>
        <taxon>Dikarya</taxon>
        <taxon>Ascomycota</taxon>
        <taxon>Pezizomycotina</taxon>
        <taxon>Orbiliomycetes</taxon>
        <taxon>Orbiliales</taxon>
        <taxon>Orbiliaceae</taxon>
        <taxon>Dactylellina</taxon>
    </lineage>
</organism>